<organism evidence="1 2">
    <name type="scientific">Lentinula aff. lateritia</name>
    <dbReference type="NCBI Taxonomy" id="2804960"/>
    <lineage>
        <taxon>Eukaryota</taxon>
        <taxon>Fungi</taxon>
        <taxon>Dikarya</taxon>
        <taxon>Basidiomycota</taxon>
        <taxon>Agaricomycotina</taxon>
        <taxon>Agaricomycetes</taxon>
        <taxon>Agaricomycetidae</taxon>
        <taxon>Agaricales</taxon>
        <taxon>Marasmiineae</taxon>
        <taxon>Omphalotaceae</taxon>
        <taxon>Lentinula</taxon>
    </lineage>
</organism>
<gene>
    <name evidence="1" type="ORF">F5876DRAFT_29686</name>
</gene>
<dbReference type="Proteomes" id="UP001163835">
    <property type="component" value="Unassembled WGS sequence"/>
</dbReference>
<feature type="non-terminal residue" evidence="1">
    <location>
        <position position="1"/>
    </location>
</feature>
<reference evidence="1" key="1">
    <citation type="submission" date="2022-09" db="EMBL/GenBank/DDBJ databases">
        <title>A Global Phylogenomic Analysis of the Shiitake Genus Lentinula.</title>
        <authorList>
            <consortium name="DOE Joint Genome Institute"/>
            <person name="Sierra-Patev S."/>
            <person name="Min B."/>
            <person name="Naranjo-Ortiz M."/>
            <person name="Looney B."/>
            <person name="Konkel Z."/>
            <person name="Slot J.C."/>
            <person name="Sakamoto Y."/>
            <person name="Steenwyk J.L."/>
            <person name="Rokas A."/>
            <person name="Carro J."/>
            <person name="Camarero S."/>
            <person name="Ferreira P."/>
            <person name="Molpeceres G."/>
            <person name="Ruiz-Duenas F.J."/>
            <person name="Serrano A."/>
            <person name="Henrissat B."/>
            <person name="Drula E."/>
            <person name="Hughes K.W."/>
            <person name="Mata J.L."/>
            <person name="Ishikawa N.K."/>
            <person name="Vargas-Isla R."/>
            <person name="Ushijima S."/>
            <person name="Smith C.A."/>
            <person name="Ahrendt S."/>
            <person name="Andreopoulos W."/>
            <person name="He G."/>
            <person name="Labutti K."/>
            <person name="Lipzen A."/>
            <person name="Ng V."/>
            <person name="Riley R."/>
            <person name="Sandor L."/>
            <person name="Barry K."/>
            <person name="Martinez A.T."/>
            <person name="Xiao Y."/>
            <person name="Gibbons J.G."/>
            <person name="Terashima K."/>
            <person name="Grigoriev I.V."/>
            <person name="Hibbett D.S."/>
        </authorList>
    </citation>
    <scope>NUCLEOTIDE SEQUENCE</scope>
    <source>
        <strain evidence="1">TMI1499</strain>
    </source>
</reference>
<evidence type="ECO:0000313" key="1">
    <source>
        <dbReference type="EMBL" id="KAJ3815834.1"/>
    </source>
</evidence>
<keyword evidence="2" id="KW-1185">Reference proteome</keyword>
<comment type="caution">
    <text evidence="1">The sequence shown here is derived from an EMBL/GenBank/DDBJ whole genome shotgun (WGS) entry which is preliminary data.</text>
</comment>
<evidence type="ECO:0000313" key="2">
    <source>
        <dbReference type="Proteomes" id="UP001163835"/>
    </source>
</evidence>
<sequence>TSHMSTSSVPSSPLSSSSTQSKGLLSSSIVSPEVASYFIAGGCAGAASRTIVSPLERLKIIQQVQPRTSDAQPYKGVWRSLVRMWKEEGFRGYMRGNGINCLRIVPYRQFTTYEELKKFLTKHGSKELDTPKRLASGALAGITSVCTTYPLDIVRARLSIATASIPITKSQSPITNSTSNLKPSTRKTFHTSSNPYTSQELTMWGMTMKIVREEGGIRGLYRGLVATAFGVAPYVGINFAAYELLRGIITPPGQNSVTRKLTCGALAGSISQTLTYPFDVLRRKMQVTGMKSSALGVKYTGALDALIGIVRTEGIQGLYRGLWPNLLKVAPSIATSFFTYELVCYLLLLQKRELRFSQVKELLIST</sequence>
<accession>A0ACC1UGJ1</accession>
<proteinExistence type="predicted"/>
<protein>
    <submittedName>
        <fullName evidence="1">Mitochondrial carrier domain-containing protein</fullName>
    </submittedName>
</protein>
<dbReference type="EMBL" id="MU794945">
    <property type="protein sequence ID" value="KAJ3815834.1"/>
    <property type="molecule type" value="Genomic_DNA"/>
</dbReference>
<name>A0ACC1UGJ1_9AGAR</name>